<dbReference type="STRING" id="441959.B8LUB4"/>
<dbReference type="AlphaFoldDB" id="B8LUB4"/>
<protein>
    <submittedName>
        <fullName evidence="1">Uncharacterized protein</fullName>
    </submittedName>
</protein>
<keyword evidence="2" id="KW-1185">Reference proteome</keyword>
<gene>
    <name evidence="1" type="ORF">TSTA_070920</name>
</gene>
<evidence type="ECO:0000313" key="2">
    <source>
        <dbReference type="Proteomes" id="UP000001745"/>
    </source>
</evidence>
<dbReference type="Proteomes" id="UP000001745">
    <property type="component" value="Unassembled WGS sequence"/>
</dbReference>
<dbReference type="Gene3D" id="3.40.50.720">
    <property type="entry name" value="NAD(P)-binding Rossmann-like Domain"/>
    <property type="match status" value="1"/>
</dbReference>
<dbReference type="HOGENOM" id="CLU_2387662_0_0_1"/>
<evidence type="ECO:0000313" key="1">
    <source>
        <dbReference type="EMBL" id="EED23687.1"/>
    </source>
</evidence>
<reference evidence="2" key="1">
    <citation type="journal article" date="2015" name="Genome Announc.">
        <title>Genome sequence of the AIDS-associated pathogen Penicillium marneffei (ATCC18224) and its near taxonomic relative Talaromyces stipitatus (ATCC10500).</title>
        <authorList>
            <person name="Nierman W.C."/>
            <person name="Fedorova-Abrams N.D."/>
            <person name="Andrianopoulos A."/>
        </authorList>
    </citation>
    <scope>NUCLEOTIDE SEQUENCE [LARGE SCALE GENOMIC DNA]</scope>
    <source>
        <strain evidence="2">ATCC 10500 / CBS 375.48 / QM 6759 / NRRL 1006</strain>
    </source>
</reference>
<sequence>MESDASRAINYVVKATENVLRAAGAVLSVTRVVLTSSVILAATPLLGVGGIVITQDTWNDLAAKTAWDENTPEDRRRFMICAASKVEDILTGWK</sequence>
<dbReference type="VEuPathDB" id="FungiDB:TSTA_070920"/>
<accession>B8LUB4</accession>
<dbReference type="EMBL" id="EQ962652">
    <property type="protein sequence ID" value="EED23687.1"/>
    <property type="molecule type" value="Genomic_DNA"/>
</dbReference>
<proteinExistence type="predicted"/>
<dbReference type="RefSeq" id="XP_002341074.1">
    <property type="nucleotide sequence ID" value="XM_002341033.1"/>
</dbReference>
<organism evidence="1 2">
    <name type="scientific">Talaromyces stipitatus (strain ATCC 10500 / CBS 375.48 / QM 6759 / NRRL 1006)</name>
    <name type="common">Penicillium stipitatum</name>
    <dbReference type="NCBI Taxonomy" id="441959"/>
    <lineage>
        <taxon>Eukaryota</taxon>
        <taxon>Fungi</taxon>
        <taxon>Dikarya</taxon>
        <taxon>Ascomycota</taxon>
        <taxon>Pezizomycotina</taxon>
        <taxon>Eurotiomycetes</taxon>
        <taxon>Eurotiomycetidae</taxon>
        <taxon>Eurotiales</taxon>
        <taxon>Trichocomaceae</taxon>
        <taxon>Talaromyces</taxon>
        <taxon>Talaromyces sect. Talaromyces</taxon>
    </lineage>
</organism>
<name>B8LUB4_TALSN</name>
<dbReference type="PhylomeDB" id="B8LUB4"/>
<dbReference type="InParanoid" id="B8LUB4"/>
<dbReference type="GeneID" id="8102016"/>